<protein>
    <submittedName>
        <fullName evidence="1">Uncharacterized protein</fullName>
    </submittedName>
</protein>
<dbReference type="AlphaFoldDB" id="A0A2N5V5L9"/>
<evidence type="ECO:0000313" key="1">
    <source>
        <dbReference type="EMBL" id="PLW45278.1"/>
    </source>
</evidence>
<sequence>MKSFIITQNHQLRRIRQLWTTSLLTTTQSTQIPSHPYVVVVIWCHLTEYLSGAQTAVFDRWSDGHCLTKARANWLDRFVRPVPAGPVRPVPGTDRTGLSDPAAGASVGQCLSDHRSNTAVRAPLELPCLTG</sequence>
<reference evidence="1 2" key="1">
    <citation type="submission" date="2017-11" db="EMBL/GenBank/DDBJ databases">
        <title>De novo assembly and phasing of dikaryotic genomes from two isolates of Puccinia coronata f. sp. avenae, the causal agent of oat crown rust.</title>
        <authorList>
            <person name="Miller M.E."/>
            <person name="Zhang Y."/>
            <person name="Omidvar V."/>
            <person name="Sperschneider J."/>
            <person name="Schwessinger B."/>
            <person name="Raley C."/>
            <person name="Palmer J.M."/>
            <person name="Garnica D."/>
            <person name="Upadhyaya N."/>
            <person name="Rathjen J."/>
            <person name="Taylor J.M."/>
            <person name="Park R.F."/>
            <person name="Dodds P.N."/>
            <person name="Hirsch C.D."/>
            <person name="Kianian S.F."/>
            <person name="Figueroa M."/>
        </authorList>
    </citation>
    <scope>NUCLEOTIDE SEQUENCE [LARGE SCALE GENOMIC DNA]</scope>
    <source>
        <strain evidence="1">12SD80</strain>
    </source>
</reference>
<organism evidence="1 2">
    <name type="scientific">Puccinia coronata f. sp. avenae</name>
    <dbReference type="NCBI Taxonomy" id="200324"/>
    <lineage>
        <taxon>Eukaryota</taxon>
        <taxon>Fungi</taxon>
        <taxon>Dikarya</taxon>
        <taxon>Basidiomycota</taxon>
        <taxon>Pucciniomycotina</taxon>
        <taxon>Pucciniomycetes</taxon>
        <taxon>Pucciniales</taxon>
        <taxon>Pucciniaceae</taxon>
        <taxon>Puccinia</taxon>
    </lineage>
</organism>
<name>A0A2N5V5L9_9BASI</name>
<accession>A0A2N5V5L9</accession>
<evidence type="ECO:0000313" key="2">
    <source>
        <dbReference type="Proteomes" id="UP000235392"/>
    </source>
</evidence>
<gene>
    <name evidence="1" type="ORF">PCASD_04042</name>
</gene>
<dbReference type="EMBL" id="PGCI01000050">
    <property type="protein sequence ID" value="PLW45278.1"/>
    <property type="molecule type" value="Genomic_DNA"/>
</dbReference>
<proteinExistence type="predicted"/>
<dbReference type="Proteomes" id="UP000235392">
    <property type="component" value="Unassembled WGS sequence"/>
</dbReference>
<comment type="caution">
    <text evidence="1">The sequence shown here is derived from an EMBL/GenBank/DDBJ whole genome shotgun (WGS) entry which is preliminary data.</text>
</comment>